<dbReference type="InterPro" id="IPR006140">
    <property type="entry name" value="D-isomer_DH_NAD-bd"/>
</dbReference>
<feature type="domain" description="D-isomer specific 2-hydroxyacid dehydrogenase catalytic" evidence="5">
    <location>
        <begin position="4"/>
        <end position="316"/>
    </location>
</feature>
<evidence type="ECO:0000256" key="2">
    <source>
        <dbReference type="ARBA" id="ARBA00023002"/>
    </source>
</evidence>
<keyword evidence="3" id="KW-0520">NAD</keyword>
<evidence type="ECO:0000256" key="3">
    <source>
        <dbReference type="ARBA" id="ARBA00023027"/>
    </source>
</evidence>
<evidence type="ECO:0000313" key="8">
    <source>
        <dbReference type="Proteomes" id="UP000307756"/>
    </source>
</evidence>
<accession>A0A4U1D6L9</accession>
<sequence>MNVVYLDPVFPEMKKMLLDAKPQQAELKFAAEYEGEILDSILSEAEYLLMATEKVDRSLIEKLPRVKHIQKTGIGVDNIDLQEADKREITVSNTPGANATGVAELTILLILALYRKLIVLDKATKNGEWQMWEHRLSSYELSGKVHGFIGFGNIGQETAKLSKGFGTEIIYYDVLQASSEIEMEVDATYCQLDELLKKADIISLHVPLIPQTRHLLSEKEFDLMKSSAVLINVSRGGIVNEDELARALSVGKIAGAGIDVWEGEPPNANHPLFQFDQVIATPHIGAGTKDTLIRVLNMAFDNISSIEKGEQAKFVVSKSIHNV</sequence>
<comment type="caution">
    <text evidence="7">The sequence shown here is derived from an EMBL/GenBank/DDBJ whole genome shotgun (WGS) entry which is preliminary data.</text>
</comment>
<dbReference type="InterPro" id="IPR006139">
    <property type="entry name" value="D-isomer_2_OHA_DH_cat_dom"/>
</dbReference>
<dbReference type="PROSITE" id="PS00670">
    <property type="entry name" value="D_2_HYDROXYACID_DH_2"/>
    <property type="match status" value="1"/>
</dbReference>
<reference evidence="7 8" key="1">
    <citation type="journal article" date="2011" name="J. Microbiol.">
        <title>Bacillus kyonggiensis sp. nov., isolated from soil of a lettuce field.</title>
        <authorList>
            <person name="Dong K."/>
            <person name="Lee S."/>
        </authorList>
    </citation>
    <scope>NUCLEOTIDE SEQUENCE [LARGE SCALE GENOMIC DNA]</scope>
    <source>
        <strain evidence="7 8">NB22</strain>
    </source>
</reference>
<dbReference type="InterPro" id="IPR029753">
    <property type="entry name" value="D-isomer_DH_CS"/>
</dbReference>
<dbReference type="SUPFAM" id="SSF51735">
    <property type="entry name" value="NAD(P)-binding Rossmann-fold domains"/>
    <property type="match status" value="1"/>
</dbReference>
<organism evidence="7 8">
    <name type="scientific">Robertmurraya kyonggiensis</name>
    <dbReference type="NCBI Taxonomy" id="1037680"/>
    <lineage>
        <taxon>Bacteria</taxon>
        <taxon>Bacillati</taxon>
        <taxon>Bacillota</taxon>
        <taxon>Bacilli</taxon>
        <taxon>Bacillales</taxon>
        <taxon>Bacillaceae</taxon>
        <taxon>Robertmurraya</taxon>
    </lineage>
</organism>
<keyword evidence="2 4" id="KW-0560">Oxidoreductase</keyword>
<dbReference type="EMBL" id="SWBM01000001">
    <property type="protein sequence ID" value="TKC18104.1"/>
    <property type="molecule type" value="Genomic_DNA"/>
</dbReference>
<proteinExistence type="inferred from homology"/>
<dbReference type="FunFam" id="3.40.50.720:FF:000203">
    <property type="entry name" value="D-3-phosphoglycerate dehydrogenase (SerA)"/>
    <property type="match status" value="1"/>
</dbReference>
<dbReference type="PROSITE" id="PS00671">
    <property type="entry name" value="D_2_HYDROXYACID_DH_3"/>
    <property type="match status" value="1"/>
</dbReference>
<gene>
    <name evidence="7" type="ORF">FA727_00655</name>
</gene>
<dbReference type="Pfam" id="PF00389">
    <property type="entry name" value="2-Hacid_dh"/>
    <property type="match status" value="1"/>
</dbReference>
<evidence type="ECO:0000259" key="5">
    <source>
        <dbReference type="Pfam" id="PF00389"/>
    </source>
</evidence>
<dbReference type="RefSeq" id="WP_136828821.1">
    <property type="nucleotide sequence ID" value="NZ_SWBM01000001.1"/>
</dbReference>
<evidence type="ECO:0000256" key="1">
    <source>
        <dbReference type="ARBA" id="ARBA00005854"/>
    </source>
</evidence>
<evidence type="ECO:0008006" key="9">
    <source>
        <dbReference type="Google" id="ProtNLM"/>
    </source>
</evidence>
<dbReference type="SUPFAM" id="SSF52283">
    <property type="entry name" value="Formate/glycerate dehydrogenase catalytic domain-like"/>
    <property type="match status" value="1"/>
</dbReference>
<dbReference type="CDD" id="cd12175">
    <property type="entry name" value="2-Hacid_dh_11"/>
    <property type="match status" value="1"/>
</dbReference>
<dbReference type="GO" id="GO:0051287">
    <property type="term" value="F:NAD binding"/>
    <property type="evidence" value="ECO:0007669"/>
    <property type="project" value="InterPro"/>
</dbReference>
<name>A0A4U1D6L9_9BACI</name>
<dbReference type="Pfam" id="PF02826">
    <property type="entry name" value="2-Hacid_dh_C"/>
    <property type="match status" value="1"/>
</dbReference>
<dbReference type="AlphaFoldDB" id="A0A4U1D6L9"/>
<dbReference type="InterPro" id="IPR050418">
    <property type="entry name" value="D-iso_2-hydroxyacid_DH_PdxB"/>
</dbReference>
<protein>
    <recommendedName>
        <fullName evidence="9">D-3-phosphoglycerate dehydrogenase</fullName>
    </recommendedName>
</protein>
<dbReference type="PANTHER" id="PTHR43761:SF1">
    <property type="entry name" value="D-ISOMER SPECIFIC 2-HYDROXYACID DEHYDROGENASE CATALYTIC DOMAIN-CONTAINING PROTEIN-RELATED"/>
    <property type="match status" value="1"/>
</dbReference>
<dbReference type="PANTHER" id="PTHR43761">
    <property type="entry name" value="D-ISOMER SPECIFIC 2-HYDROXYACID DEHYDROGENASE FAMILY PROTEIN (AFU_ORTHOLOGUE AFUA_1G13630)"/>
    <property type="match status" value="1"/>
</dbReference>
<comment type="similarity">
    <text evidence="1 4">Belongs to the D-isomer specific 2-hydroxyacid dehydrogenase family.</text>
</comment>
<dbReference type="Gene3D" id="3.40.50.720">
    <property type="entry name" value="NAD(P)-binding Rossmann-like Domain"/>
    <property type="match status" value="2"/>
</dbReference>
<evidence type="ECO:0000313" key="7">
    <source>
        <dbReference type="EMBL" id="TKC18104.1"/>
    </source>
</evidence>
<dbReference type="Proteomes" id="UP000307756">
    <property type="component" value="Unassembled WGS sequence"/>
</dbReference>
<evidence type="ECO:0000259" key="6">
    <source>
        <dbReference type="Pfam" id="PF02826"/>
    </source>
</evidence>
<keyword evidence="8" id="KW-1185">Reference proteome</keyword>
<dbReference type="OrthoDB" id="9805416at2"/>
<dbReference type="GO" id="GO:0016616">
    <property type="term" value="F:oxidoreductase activity, acting on the CH-OH group of donors, NAD or NADP as acceptor"/>
    <property type="evidence" value="ECO:0007669"/>
    <property type="project" value="InterPro"/>
</dbReference>
<evidence type="ECO:0000256" key="4">
    <source>
        <dbReference type="RuleBase" id="RU003719"/>
    </source>
</evidence>
<dbReference type="InterPro" id="IPR036291">
    <property type="entry name" value="NAD(P)-bd_dom_sf"/>
</dbReference>
<feature type="domain" description="D-isomer specific 2-hydroxyacid dehydrogenase NAD-binding" evidence="6">
    <location>
        <begin position="108"/>
        <end position="285"/>
    </location>
</feature>